<comment type="similarity">
    <text evidence="2">Belongs to the major facilitator superfamily. EmrB family.</text>
</comment>
<dbReference type="NCBIfam" id="TIGR00711">
    <property type="entry name" value="efflux_EmrB"/>
    <property type="match status" value="1"/>
</dbReference>
<accession>A0ABX7FJR8</accession>
<evidence type="ECO:0000313" key="11">
    <source>
        <dbReference type="Proteomes" id="UP000596248"/>
    </source>
</evidence>
<dbReference type="InterPro" id="IPR020846">
    <property type="entry name" value="MFS_dom"/>
</dbReference>
<feature type="transmembrane region" description="Helical" evidence="8">
    <location>
        <begin position="204"/>
        <end position="224"/>
    </location>
</feature>
<feature type="transmembrane region" description="Helical" evidence="8">
    <location>
        <begin position="462"/>
        <end position="480"/>
    </location>
</feature>
<keyword evidence="3" id="KW-0813">Transport</keyword>
<keyword evidence="5 8" id="KW-0812">Transmembrane</keyword>
<feature type="transmembrane region" description="Helical" evidence="8">
    <location>
        <begin position="85"/>
        <end position="108"/>
    </location>
</feature>
<dbReference type="InterPro" id="IPR036259">
    <property type="entry name" value="MFS_trans_sf"/>
</dbReference>
<feature type="transmembrane region" description="Helical" evidence="8">
    <location>
        <begin position="337"/>
        <end position="356"/>
    </location>
</feature>
<gene>
    <name evidence="10" type="ORF">JNE38_22900</name>
</gene>
<dbReference type="InterPro" id="IPR004638">
    <property type="entry name" value="EmrB-like"/>
</dbReference>
<feature type="domain" description="Major facilitator superfamily (MFS) profile" evidence="9">
    <location>
        <begin position="19"/>
        <end position="485"/>
    </location>
</feature>
<dbReference type="PANTHER" id="PTHR42718:SF9">
    <property type="entry name" value="MAJOR FACILITATOR SUPERFAMILY MULTIDRUG TRANSPORTER MFSC"/>
    <property type="match status" value="1"/>
</dbReference>
<evidence type="ECO:0000313" key="10">
    <source>
        <dbReference type="EMBL" id="QRG66362.1"/>
    </source>
</evidence>
<feature type="transmembrane region" description="Helical" evidence="8">
    <location>
        <begin position="20"/>
        <end position="37"/>
    </location>
</feature>
<feature type="transmembrane region" description="Helical" evidence="8">
    <location>
        <begin position="171"/>
        <end position="192"/>
    </location>
</feature>
<reference evidence="10 11" key="1">
    <citation type="submission" date="2021-01" db="EMBL/GenBank/DDBJ databases">
        <title>Identification of strong promoters based on the transcriptome of Brevibacillus choshinensis.</title>
        <authorList>
            <person name="Yao D."/>
            <person name="Zhang K."/>
            <person name="Wu J."/>
        </authorList>
    </citation>
    <scope>NUCLEOTIDE SEQUENCE [LARGE SCALE GENOMIC DNA]</scope>
    <source>
        <strain evidence="10 11">HPD31-SP3</strain>
    </source>
</reference>
<evidence type="ECO:0000259" key="9">
    <source>
        <dbReference type="PROSITE" id="PS50850"/>
    </source>
</evidence>
<dbReference type="PRINTS" id="PR01036">
    <property type="entry name" value="TCRTETB"/>
</dbReference>
<dbReference type="InterPro" id="IPR011701">
    <property type="entry name" value="MFS"/>
</dbReference>
<dbReference type="PROSITE" id="PS50850">
    <property type="entry name" value="MFS"/>
    <property type="match status" value="1"/>
</dbReference>
<name>A0ABX7FJR8_BRECH</name>
<evidence type="ECO:0000256" key="8">
    <source>
        <dbReference type="SAM" id="Phobius"/>
    </source>
</evidence>
<dbReference type="Pfam" id="PF07690">
    <property type="entry name" value="MFS_1"/>
    <property type="match status" value="1"/>
</dbReference>
<keyword evidence="6 8" id="KW-1133">Transmembrane helix</keyword>
<evidence type="ECO:0000256" key="3">
    <source>
        <dbReference type="ARBA" id="ARBA00022448"/>
    </source>
</evidence>
<dbReference type="SUPFAM" id="SSF103473">
    <property type="entry name" value="MFS general substrate transporter"/>
    <property type="match status" value="1"/>
</dbReference>
<protein>
    <submittedName>
        <fullName evidence="10">DHA2 family efflux MFS transporter permease subunit</fullName>
    </submittedName>
</protein>
<feature type="transmembrane region" description="Helical" evidence="8">
    <location>
        <begin position="114"/>
        <end position="132"/>
    </location>
</feature>
<dbReference type="EMBL" id="CP069127">
    <property type="protein sequence ID" value="QRG66362.1"/>
    <property type="molecule type" value="Genomic_DNA"/>
</dbReference>
<dbReference type="PANTHER" id="PTHR42718">
    <property type="entry name" value="MAJOR FACILITATOR SUPERFAMILY MULTIDRUG TRANSPORTER MFSC"/>
    <property type="match status" value="1"/>
</dbReference>
<keyword evidence="7 8" id="KW-0472">Membrane</keyword>
<feature type="transmembrane region" description="Helical" evidence="8">
    <location>
        <begin position="405"/>
        <end position="423"/>
    </location>
</feature>
<evidence type="ECO:0000256" key="1">
    <source>
        <dbReference type="ARBA" id="ARBA00004651"/>
    </source>
</evidence>
<feature type="transmembrane region" description="Helical" evidence="8">
    <location>
        <begin position="230"/>
        <end position="252"/>
    </location>
</feature>
<dbReference type="CDD" id="cd17503">
    <property type="entry name" value="MFS_LmrB_MDR_like"/>
    <property type="match status" value="1"/>
</dbReference>
<dbReference type="RefSeq" id="WP_203353428.1">
    <property type="nucleotide sequence ID" value="NZ_CP069127.1"/>
</dbReference>
<evidence type="ECO:0000256" key="6">
    <source>
        <dbReference type="ARBA" id="ARBA00022989"/>
    </source>
</evidence>
<dbReference type="Proteomes" id="UP000596248">
    <property type="component" value="Chromosome"/>
</dbReference>
<feature type="transmembrane region" description="Helical" evidence="8">
    <location>
        <begin position="309"/>
        <end position="330"/>
    </location>
</feature>
<comment type="subcellular location">
    <subcellularLocation>
        <location evidence="1">Cell membrane</location>
        <topology evidence="1">Multi-pass membrane protein</topology>
    </subcellularLocation>
</comment>
<dbReference type="Gene3D" id="1.20.1720.10">
    <property type="entry name" value="Multidrug resistance protein D"/>
    <property type="match status" value="1"/>
</dbReference>
<evidence type="ECO:0000256" key="5">
    <source>
        <dbReference type="ARBA" id="ARBA00022692"/>
    </source>
</evidence>
<feature type="transmembrane region" description="Helical" evidence="8">
    <location>
        <begin position="272"/>
        <end position="297"/>
    </location>
</feature>
<organism evidence="10 11">
    <name type="scientific">Brevibacillus choshinensis</name>
    <dbReference type="NCBI Taxonomy" id="54911"/>
    <lineage>
        <taxon>Bacteria</taxon>
        <taxon>Bacillati</taxon>
        <taxon>Bacillota</taxon>
        <taxon>Bacilli</taxon>
        <taxon>Bacillales</taxon>
        <taxon>Paenibacillaceae</taxon>
        <taxon>Brevibacillus</taxon>
    </lineage>
</organism>
<feature type="transmembrane region" description="Helical" evidence="8">
    <location>
        <begin position="144"/>
        <end position="165"/>
    </location>
</feature>
<feature type="transmembrane region" description="Helical" evidence="8">
    <location>
        <begin position="57"/>
        <end position="78"/>
    </location>
</feature>
<evidence type="ECO:0000256" key="7">
    <source>
        <dbReference type="ARBA" id="ARBA00023136"/>
    </source>
</evidence>
<keyword evidence="11" id="KW-1185">Reference proteome</keyword>
<keyword evidence="4" id="KW-1003">Cell membrane</keyword>
<proteinExistence type="inferred from homology"/>
<evidence type="ECO:0000256" key="2">
    <source>
        <dbReference type="ARBA" id="ARBA00008537"/>
    </source>
</evidence>
<sequence>MAKDNHNHTEKQEVRRGPILAVIIAGAIAALLNQTLLNVALPKLMDQFHINTSTAQWVITIYMLVNGVLIPTTAFMMQKFTTRQLFITAMSLFALGTLVCGTAPAFSVMLIGRVIQAAGAGIIMPLMTNVIFNMFPLEKRGSAMGVVGIAMVFAPAIGPTLSGWIVEHYSWRVLFFVVLPIALIVLIFSSFILKNVTETGKPKLDVWGVIYSTIGFGGLLYGFSTAGGKGWGSLEVIAMLLIGCISLAVFVWRQLHIDHAMLEFRIFKIPAYSLAILISLMVNMTLYSGMILLPVYVQNILHFTPVQSGLLMLPGSILMGIMSPITGRLFDKFGARYLAITGLVITTATTFGFTKLSLYTSYSYLLTLYTVRMLGLSMLMMPVMTSGLNALPLRLNPHGTAMSNTINAIGGALGTSLFVTIMTTKSAAHTADIIRGSHINPADQAQVGLATMQGMAMGTNDAFMIATLFAIVALVLAMFLRNPRKREDEVREKKGAPQPS</sequence>
<dbReference type="Gene3D" id="1.20.1250.20">
    <property type="entry name" value="MFS general substrate transporter like domains"/>
    <property type="match status" value="1"/>
</dbReference>
<feature type="transmembrane region" description="Helical" evidence="8">
    <location>
        <begin position="362"/>
        <end position="384"/>
    </location>
</feature>
<evidence type="ECO:0000256" key="4">
    <source>
        <dbReference type="ARBA" id="ARBA00022475"/>
    </source>
</evidence>